<dbReference type="SMART" id="SM00855">
    <property type="entry name" value="PGAM"/>
    <property type="match status" value="1"/>
</dbReference>
<evidence type="ECO:0000256" key="7">
    <source>
        <dbReference type="PIRSR" id="PIRSR613078-3"/>
    </source>
</evidence>
<feature type="binding site" evidence="6">
    <location>
        <begin position="265"/>
        <end position="266"/>
    </location>
    <ligand>
        <name>substrate</name>
    </ligand>
</feature>
<feature type="active site" description="Tele-phosphohistidine intermediate" evidence="5">
    <location>
        <position position="149"/>
    </location>
</feature>
<dbReference type="Gene3D" id="3.40.50.1240">
    <property type="entry name" value="Phosphoglycerate mutase-like"/>
    <property type="match status" value="1"/>
</dbReference>
<gene>
    <name evidence="8" type="ORF">FisN_18Lu161</name>
</gene>
<dbReference type="EMBL" id="BDSP01000118">
    <property type="protein sequence ID" value="GAX17518.1"/>
    <property type="molecule type" value="Genomic_DNA"/>
</dbReference>
<evidence type="ECO:0000256" key="6">
    <source>
        <dbReference type="PIRSR" id="PIRSR613078-2"/>
    </source>
</evidence>
<proteinExistence type="inferred from homology"/>
<dbReference type="AlphaFoldDB" id="A0A1Z5JUR4"/>
<dbReference type="OrthoDB" id="354304at2759"/>
<evidence type="ECO:0000256" key="2">
    <source>
        <dbReference type="ARBA" id="ARBA00012028"/>
    </source>
</evidence>
<feature type="binding site" evidence="6">
    <location>
        <begin position="166"/>
        <end position="167"/>
    </location>
    <ligand>
        <name>substrate</name>
    </ligand>
</feature>
<evidence type="ECO:0000256" key="5">
    <source>
        <dbReference type="PIRSR" id="PIRSR613078-1"/>
    </source>
</evidence>
<dbReference type="GO" id="GO:0006096">
    <property type="term" value="P:glycolytic process"/>
    <property type="evidence" value="ECO:0007669"/>
    <property type="project" value="UniProtKB-KW"/>
</dbReference>
<feature type="binding site" evidence="6">
    <location>
        <position position="205"/>
    </location>
    <ligand>
        <name>substrate</name>
    </ligand>
</feature>
<dbReference type="InterPro" id="IPR005952">
    <property type="entry name" value="Phosphogly_mut1"/>
</dbReference>
<dbReference type="InterPro" id="IPR013078">
    <property type="entry name" value="His_Pase_superF_clade-1"/>
</dbReference>
<evidence type="ECO:0000256" key="4">
    <source>
        <dbReference type="ARBA" id="ARBA00023235"/>
    </source>
</evidence>
<reference evidence="8 9" key="1">
    <citation type="journal article" date="2015" name="Plant Cell">
        <title>Oil accumulation by the oleaginous diatom Fistulifera solaris as revealed by the genome and transcriptome.</title>
        <authorList>
            <person name="Tanaka T."/>
            <person name="Maeda Y."/>
            <person name="Veluchamy A."/>
            <person name="Tanaka M."/>
            <person name="Abida H."/>
            <person name="Marechal E."/>
            <person name="Bowler C."/>
            <person name="Muto M."/>
            <person name="Sunaga Y."/>
            <person name="Tanaka M."/>
            <person name="Yoshino T."/>
            <person name="Taniguchi T."/>
            <person name="Fukuda Y."/>
            <person name="Nemoto M."/>
            <person name="Matsumoto M."/>
            <person name="Wong P.S."/>
            <person name="Aburatani S."/>
            <person name="Fujibuchi W."/>
        </authorList>
    </citation>
    <scope>NUCLEOTIDE SEQUENCE [LARGE SCALE GENOMIC DNA]</scope>
    <source>
        <strain evidence="8 9">JPCC DA0580</strain>
    </source>
</reference>
<dbReference type="InParanoid" id="A0A1Z5JUR4"/>
<dbReference type="EC" id="5.4.2.11" evidence="2"/>
<comment type="caution">
    <text evidence="8">The sequence shown here is derived from an EMBL/GenBank/DDBJ whole genome shotgun (WGS) entry which is preliminary data.</text>
</comment>
<keyword evidence="3" id="KW-0324">Glycolysis</keyword>
<dbReference type="GO" id="GO:0004619">
    <property type="term" value="F:phosphoglycerate mutase activity"/>
    <property type="evidence" value="ECO:0007669"/>
    <property type="project" value="UniProtKB-EC"/>
</dbReference>
<feature type="active site" description="Proton donor/acceptor" evidence="5">
    <location>
        <position position="235"/>
    </location>
</feature>
<dbReference type="NCBIfam" id="TIGR01258">
    <property type="entry name" value="pgm_1"/>
    <property type="match status" value="1"/>
</dbReference>
<dbReference type="SUPFAM" id="SSF53254">
    <property type="entry name" value="Phosphoglycerate mutase-like"/>
    <property type="match status" value="1"/>
</dbReference>
<evidence type="ECO:0000256" key="1">
    <source>
        <dbReference type="ARBA" id="ARBA00006717"/>
    </source>
</evidence>
<dbReference type="Pfam" id="PF00300">
    <property type="entry name" value="His_Phos_1"/>
    <property type="match status" value="1"/>
</dbReference>
<feature type="binding site" evidence="6">
    <location>
        <begin position="148"/>
        <end position="155"/>
    </location>
    <ligand>
        <name>substrate</name>
    </ligand>
</feature>
<dbReference type="Proteomes" id="UP000198406">
    <property type="component" value="Unassembled WGS sequence"/>
</dbReference>
<feature type="site" description="Transition state stabilizer" evidence="7">
    <location>
        <position position="349"/>
    </location>
</feature>
<evidence type="ECO:0000313" key="8">
    <source>
        <dbReference type="EMBL" id="GAX17518.1"/>
    </source>
</evidence>
<comment type="similarity">
    <text evidence="1">Belongs to the phosphoglycerate mutase family. BPG-dependent PGAM subfamily.</text>
</comment>
<feature type="binding site" evidence="6">
    <location>
        <begin position="235"/>
        <end position="238"/>
    </location>
    <ligand>
        <name>substrate</name>
    </ligand>
</feature>
<protein>
    <recommendedName>
        <fullName evidence="2">phosphoglycerate mutase (2,3-diphosphoglycerate-dependent)</fullName>
        <ecNumber evidence="2">5.4.2.11</ecNumber>
    </recommendedName>
</protein>
<organism evidence="8 9">
    <name type="scientific">Fistulifera solaris</name>
    <name type="common">Oleaginous diatom</name>
    <dbReference type="NCBI Taxonomy" id="1519565"/>
    <lineage>
        <taxon>Eukaryota</taxon>
        <taxon>Sar</taxon>
        <taxon>Stramenopiles</taxon>
        <taxon>Ochrophyta</taxon>
        <taxon>Bacillariophyta</taxon>
        <taxon>Bacillariophyceae</taxon>
        <taxon>Bacillariophycidae</taxon>
        <taxon>Naviculales</taxon>
        <taxon>Naviculaceae</taxon>
        <taxon>Fistulifera</taxon>
    </lineage>
</organism>
<dbReference type="CDD" id="cd07067">
    <property type="entry name" value="HP_PGM_like"/>
    <property type="match status" value="1"/>
</dbReference>
<keyword evidence="4" id="KW-0413">Isomerase</keyword>
<dbReference type="PANTHER" id="PTHR11931">
    <property type="entry name" value="PHOSPHOGLYCERATE MUTASE"/>
    <property type="match status" value="1"/>
</dbReference>
<keyword evidence="9" id="KW-1185">Reference proteome</keyword>
<name>A0A1Z5JUR4_FISSO</name>
<feature type="binding site" evidence="6">
    <location>
        <position position="246"/>
    </location>
    <ligand>
        <name>substrate</name>
    </ligand>
</feature>
<sequence length="459" mass="51277">MFHGKRIFQYKQKNRVPRVLSLKLLFVSALNIDITPLYGSTRVPRFRTYLSYTPSSFCDVIEKNLTPISKSQDVFVLCKNIRSRNEGKFPCFGLLTLYFRHVHVLRGVSLTMKLISPSLAVAGFLLAKRARKADSHSVNPTHTLLLCRHGDSIWNGGMPGYEEIFTGWTDVPLSRKGHEEAVAAGEQAASYSYPIDICFTSILHRAQETATYCLDEYEREKRVSIPVVSDYRLNERHYGALQGLSKRDVGDGLYGHDPKDVKAWRRSWYAVPPPLADDDPRRLAEIQQYAHLCGSIENVPKGESLECVAKNRVRPFLDDVLVPSLDKLAMNHAAQGTSEAGATGLVVAHANSLRTLLGVVCEVEDNPAALQVLESLRIPTGVPLIVQFQKRESRYHVCQPPEADECMIDSYFDGPGYAPAPPSNLGHPDLPAWPLDQCIPVRKTVYAVPPQRVRQTSAI</sequence>
<evidence type="ECO:0000313" key="9">
    <source>
        <dbReference type="Proteomes" id="UP000198406"/>
    </source>
</evidence>
<evidence type="ECO:0000256" key="3">
    <source>
        <dbReference type="ARBA" id="ARBA00023152"/>
    </source>
</evidence>
<dbReference type="InterPro" id="IPR029033">
    <property type="entry name" value="His_PPase_superfam"/>
</dbReference>
<accession>A0A1Z5JUR4</accession>